<gene>
    <name evidence="2" type="ORF">AWB83_07019</name>
</gene>
<organism evidence="2 3">
    <name type="scientific">Caballeronia ptereochthonis</name>
    <dbReference type="NCBI Taxonomy" id="1777144"/>
    <lineage>
        <taxon>Bacteria</taxon>
        <taxon>Pseudomonadati</taxon>
        <taxon>Pseudomonadota</taxon>
        <taxon>Betaproteobacteria</taxon>
        <taxon>Burkholderiales</taxon>
        <taxon>Burkholderiaceae</taxon>
        <taxon>Caballeronia</taxon>
    </lineage>
</organism>
<feature type="region of interest" description="Disordered" evidence="1">
    <location>
        <begin position="297"/>
        <end position="318"/>
    </location>
</feature>
<dbReference type="AlphaFoldDB" id="A0A158EBX6"/>
<reference evidence="2" key="1">
    <citation type="submission" date="2016-01" db="EMBL/GenBank/DDBJ databases">
        <authorList>
            <person name="Peeters C."/>
        </authorList>
    </citation>
    <scope>NUCLEOTIDE SEQUENCE [LARGE SCALE GENOMIC DNA]</scope>
    <source>
        <strain evidence="2">LMG 29326</strain>
    </source>
</reference>
<evidence type="ECO:0000313" key="2">
    <source>
        <dbReference type="EMBL" id="SAL04392.1"/>
    </source>
</evidence>
<name>A0A158EBX6_9BURK</name>
<dbReference type="Proteomes" id="UP000054978">
    <property type="component" value="Unassembled WGS sequence"/>
</dbReference>
<evidence type="ECO:0000313" key="3">
    <source>
        <dbReference type="Proteomes" id="UP000054978"/>
    </source>
</evidence>
<evidence type="ECO:0000256" key="1">
    <source>
        <dbReference type="SAM" id="MobiDB-lite"/>
    </source>
</evidence>
<dbReference type="EMBL" id="FCOB02000090">
    <property type="protein sequence ID" value="SAL04392.1"/>
    <property type="molecule type" value="Genomic_DNA"/>
</dbReference>
<keyword evidence="3" id="KW-1185">Reference proteome</keyword>
<sequence>MPPRSGLVDHEAFVFVGNGVFVARLPAREIGRVEQSAIALARGIEHVGRAEILVDRIRDEAAIERDARAFALFRAITARARLAQNAPVRLCDGRIREQVIGTRRFTVAQPLLGGRSPFALEEILNREDRRGHARQHRIAVLRIADRIAQHVFERQLAVVAQHRHPAAECAGHDRGQEAGAGHDGEAHLPHAFDRHGGGRHALTAQHAHAIFLRAVEHGGQLAARPVQMRLDDLQHEAGGGRRVEGVAAFFEHRHGRRARQPVRRRGHAEGADQFGSCRECHCRRSMDEPLLIGSAGQQKISPHQEHGKVSTQRNAPLKVKQSVTPRSVFC</sequence>
<comment type="caution">
    <text evidence="2">The sequence shown here is derived from an EMBL/GenBank/DDBJ whole genome shotgun (WGS) entry which is preliminary data.</text>
</comment>
<protein>
    <submittedName>
        <fullName evidence="2">Uncharacterized protein</fullName>
    </submittedName>
</protein>
<accession>A0A158EBX6</accession>
<proteinExistence type="predicted"/>